<dbReference type="PANTHER" id="PTHR46796">
    <property type="entry name" value="HTH-TYPE TRANSCRIPTIONAL ACTIVATOR RHAS-RELATED"/>
    <property type="match status" value="1"/>
</dbReference>
<dbReference type="InterPro" id="IPR009057">
    <property type="entry name" value="Homeodomain-like_sf"/>
</dbReference>
<evidence type="ECO:0000256" key="2">
    <source>
        <dbReference type="ARBA" id="ARBA00023125"/>
    </source>
</evidence>
<accession>A0A809S5I7</accession>
<dbReference type="Proteomes" id="UP000662873">
    <property type="component" value="Chromosome"/>
</dbReference>
<evidence type="ECO:0000313" key="6">
    <source>
        <dbReference type="Proteomes" id="UP000662873"/>
    </source>
</evidence>
<dbReference type="KEGG" id="npy:NPRO_18720"/>
<keyword evidence="1" id="KW-0805">Transcription regulation</keyword>
<dbReference type="SUPFAM" id="SSF46689">
    <property type="entry name" value="Homeodomain-like"/>
    <property type="match status" value="2"/>
</dbReference>
<feature type="domain" description="HTH araC/xylS-type" evidence="4">
    <location>
        <begin position="193"/>
        <end position="294"/>
    </location>
</feature>
<dbReference type="AlphaFoldDB" id="A0A809S5I7"/>
<protein>
    <recommendedName>
        <fullName evidence="4">HTH araC/xylS-type domain-containing protein</fullName>
    </recommendedName>
</protein>
<dbReference type="PROSITE" id="PS01124">
    <property type="entry name" value="HTH_ARAC_FAMILY_2"/>
    <property type="match status" value="1"/>
</dbReference>
<reference evidence="5" key="1">
    <citation type="journal article" name="DNA Res.">
        <title>The physiological potential of anammox bacteria as revealed by their core genome structure.</title>
        <authorList>
            <person name="Okubo T."/>
            <person name="Toyoda A."/>
            <person name="Fukuhara K."/>
            <person name="Uchiyama I."/>
            <person name="Harigaya Y."/>
            <person name="Kuroiwa M."/>
            <person name="Suzuki T."/>
            <person name="Murakami Y."/>
            <person name="Suwa Y."/>
            <person name="Takami H."/>
        </authorList>
    </citation>
    <scope>NUCLEOTIDE SEQUENCE</scope>
    <source>
        <strain evidence="5">317325-2</strain>
    </source>
</reference>
<keyword evidence="2" id="KW-0238">DNA-binding</keyword>
<sequence length="297" mass="32608">MEKDRIKVTLDHESGKSLEPVCMEGVEPLCVGLHECSLNHIQTAEVKIDSNIVVLATNYEGALLARDAVHARWSAITPNSLAATVGPRDLILRIARGNHRLRLICWDLTHTPLLANWLRATRFNPDQPSSDPIAIQLAVPNFVAALERVETALIGPKQRLPLLIMSGVVEILSHLFTMESSPGLTPIPGDVAEPIARLIEAVKQERAASWPLKDAAEIAGYSPFHFSRVFKATVGFGFHEFVDRCRTELAVEKLLTTDAPIDYIATACGFGTTQGLRESTKEYLGLVPSELRAETEC</sequence>
<evidence type="ECO:0000256" key="3">
    <source>
        <dbReference type="ARBA" id="ARBA00023163"/>
    </source>
</evidence>
<gene>
    <name evidence="5" type="ORF">NPRO_18720</name>
</gene>
<dbReference type="SMART" id="SM00342">
    <property type="entry name" value="HTH_ARAC"/>
    <property type="match status" value="1"/>
</dbReference>
<dbReference type="Gene3D" id="1.10.10.60">
    <property type="entry name" value="Homeodomain-like"/>
    <property type="match status" value="1"/>
</dbReference>
<dbReference type="GO" id="GO:0043565">
    <property type="term" value="F:sequence-specific DNA binding"/>
    <property type="evidence" value="ECO:0007669"/>
    <property type="project" value="InterPro"/>
</dbReference>
<evidence type="ECO:0000259" key="4">
    <source>
        <dbReference type="PROSITE" id="PS01124"/>
    </source>
</evidence>
<dbReference type="Pfam" id="PF12833">
    <property type="entry name" value="HTH_18"/>
    <property type="match status" value="1"/>
</dbReference>
<dbReference type="EMBL" id="AP021858">
    <property type="protein sequence ID" value="BBO24277.1"/>
    <property type="molecule type" value="Genomic_DNA"/>
</dbReference>
<dbReference type="InterPro" id="IPR050204">
    <property type="entry name" value="AraC_XylS_family_regulators"/>
</dbReference>
<dbReference type="InterPro" id="IPR018060">
    <property type="entry name" value="HTH_AraC"/>
</dbReference>
<name>A0A809S5I7_9BACT</name>
<dbReference type="GO" id="GO:0003700">
    <property type="term" value="F:DNA-binding transcription factor activity"/>
    <property type="evidence" value="ECO:0007669"/>
    <property type="project" value="InterPro"/>
</dbReference>
<proteinExistence type="predicted"/>
<evidence type="ECO:0000313" key="5">
    <source>
        <dbReference type="EMBL" id="BBO24277.1"/>
    </source>
</evidence>
<dbReference type="PANTHER" id="PTHR46796:SF6">
    <property type="entry name" value="ARAC SUBFAMILY"/>
    <property type="match status" value="1"/>
</dbReference>
<evidence type="ECO:0000256" key="1">
    <source>
        <dbReference type="ARBA" id="ARBA00023015"/>
    </source>
</evidence>
<keyword evidence="3" id="KW-0804">Transcription</keyword>
<organism evidence="5 6">
    <name type="scientific">Candidatus Nitrosymbiomonas proteolyticus</name>
    <dbReference type="NCBI Taxonomy" id="2608984"/>
    <lineage>
        <taxon>Bacteria</taxon>
        <taxon>Bacillati</taxon>
        <taxon>Armatimonadota</taxon>
        <taxon>Armatimonadota incertae sedis</taxon>
        <taxon>Candidatus Nitrosymbiomonas</taxon>
    </lineage>
</organism>